<accession>A0ABY7GJK3</accession>
<evidence type="ECO:0000313" key="2">
    <source>
        <dbReference type="Proteomes" id="UP001162780"/>
    </source>
</evidence>
<proteinExistence type="predicted"/>
<dbReference type="EMBL" id="CP113517">
    <property type="protein sequence ID" value="WAR44710.1"/>
    <property type="molecule type" value="Genomic_DNA"/>
</dbReference>
<dbReference type="RefSeq" id="WP_255189683.1">
    <property type="nucleotide sequence ID" value="NZ_CP113517.1"/>
</dbReference>
<protein>
    <submittedName>
        <fullName evidence="1">Uncharacterized protein</fullName>
    </submittedName>
</protein>
<reference evidence="1" key="1">
    <citation type="submission" date="2022-11" db="EMBL/GenBank/DDBJ databases">
        <title>Methylomonas rapida sp. nov., Carotenoid-Producing Obligate Methanotrophs with High Growth Characteristics and Biotechnological Potential.</title>
        <authorList>
            <person name="Tikhonova E.N."/>
            <person name="Suleimanov R.Z."/>
            <person name="Miroshnikov K."/>
            <person name="Oshkin I.Y."/>
            <person name="Belova S.E."/>
            <person name="Danilova O.V."/>
            <person name="Ashikhmin A."/>
            <person name="Konopkin A."/>
            <person name="But S.Y."/>
            <person name="Khmelenina V.N."/>
            <person name="Kuznetsov N."/>
            <person name="Pimenov N.V."/>
            <person name="Dedysh S.N."/>
        </authorList>
    </citation>
    <scope>NUCLEOTIDE SEQUENCE</scope>
    <source>
        <strain evidence="1">MP1</strain>
    </source>
</reference>
<name>A0ABY7GJK3_9GAMM</name>
<gene>
    <name evidence="1" type="ORF">NM686_020605</name>
</gene>
<evidence type="ECO:0000313" key="1">
    <source>
        <dbReference type="EMBL" id="WAR44710.1"/>
    </source>
</evidence>
<sequence>MTLNSAEQREHTQLQQQIAAYRKRHDQFAEVIANAATLGKVSRAQPAANI</sequence>
<organism evidence="1 2">
    <name type="scientific">Methylomonas rapida</name>
    <dbReference type="NCBI Taxonomy" id="2963939"/>
    <lineage>
        <taxon>Bacteria</taxon>
        <taxon>Pseudomonadati</taxon>
        <taxon>Pseudomonadota</taxon>
        <taxon>Gammaproteobacteria</taxon>
        <taxon>Methylococcales</taxon>
        <taxon>Methylococcaceae</taxon>
        <taxon>Methylomonas</taxon>
    </lineage>
</organism>
<keyword evidence="2" id="KW-1185">Reference proteome</keyword>
<dbReference type="Proteomes" id="UP001162780">
    <property type="component" value="Chromosome"/>
</dbReference>